<evidence type="ECO:0000256" key="1">
    <source>
        <dbReference type="SAM" id="MobiDB-lite"/>
    </source>
</evidence>
<protein>
    <submittedName>
        <fullName evidence="2">Uncharacterized protein</fullName>
    </submittedName>
</protein>
<organism evidence="2 3">
    <name type="scientific">Dreissena polymorpha</name>
    <name type="common">Zebra mussel</name>
    <name type="synonym">Mytilus polymorpha</name>
    <dbReference type="NCBI Taxonomy" id="45954"/>
    <lineage>
        <taxon>Eukaryota</taxon>
        <taxon>Metazoa</taxon>
        <taxon>Spiralia</taxon>
        <taxon>Lophotrochozoa</taxon>
        <taxon>Mollusca</taxon>
        <taxon>Bivalvia</taxon>
        <taxon>Autobranchia</taxon>
        <taxon>Heteroconchia</taxon>
        <taxon>Euheterodonta</taxon>
        <taxon>Imparidentia</taxon>
        <taxon>Neoheterodontei</taxon>
        <taxon>Myida</taxon>
        <taxon>Dreissenoidea</taxon>
        <taxon>Dreissenidae</taxon>
        <taxon>Dreissena</taxon>
    </lineage>
</organism>
<dbReference type="EMBL" id="JAIWYP010000003">
    <property type="protein sequence ID" value="KAH3844610.1"/>
    <property type="molecule type" value="Genomic_DNA"/>
</dbReference>
<feature type="region of interest" description="Disordered" evidence="1">
    <location>
        <begin position="25"/>
        <end position="53"/>
    </location>
</feature>
<feature type="compositionally biased region" description="Basic and acidic residues" evidence="1">
    <location>
        <begin position="26"/>
        <end position="36"/>
    </location>
</feature>
<sequence length="153" mass="16907">MEKVKDIREDIPTGLNTLRRNYSLTQDHENGDKAFDWSEPMTAKEQGDTRSRPVASGDIIESFRKPTTNSIQHILSVRDVPNSMASRIPRPTKMRVLGANLTRKGTVPLSTPPAFVFMGNRGHPKTSTPIEQGLFVKHACPPYGLSVVLAAIV</sequence>
<dbReference type="AlphaFoldDB" id="A0A9D4KR73"/>
<evidence type="ECO:0000313" key="2">
    <source>
        <dbReference type="EMBL" id="KAH3844610.1"/>
    </source>
</evidence>
<dbReference type="Proteomes" id="UP000828390">
    <property type="component" value="Unassembled WGS sequence"/>
</dbReference>
<comment type="caution">
    <text evidence="2">The sequence shown here is derived from an EMBL/GenBank/DDBJ whole genome shotgun (WGS) entry which is preliminary data.</text>
</comment>
<reference evidence="2" key="1">
    <citation type="journal article" date="2019" name="bioRxiv">
        <title>The Genome of the Zebra Mussel, Dreissena polymorpha: A Resource for Invasive Species Research.</title>
        <authorList>
            <person name="McCartney M.A."/>
            <person name="Auch B."/>
            <person name="Kono T."/>
            <person name="Mallez S."/>
            <person name="Zhang Y."/>
            <person name="Obille A."/>
            <person name="Becker A."/>
            <person name="Abrahante J.E."/>
            <person name="Garbe J."/>
            <person name="Badalamenti J.P."/>
            <person name="Herman A."/>
            <person name="Mangelson H."/>
            <person name="Liachko I."/>
            <person name="Sullivan S."/>
            <person name="Sone E.D."/>
            <person name="Koren S."/>
            <person name="Silverstein K.A.T."/>
            <person name="Beckman K.B."/>
            <person name="Gohl D.M."/>
        </authorList>
    </citation>
    <scope>NUCLEOTIDE SEQUENCE</scope>
    <source>
        <strain evidence="2">Duluth1</strain>
        <tissue evidence="2">Whole animal</tissue>
    </source>
</reference>
<evidence type="ECO:0000313" key="3">
    <source>
        <dbReference type="Proteomes" id="UP000828390"/>
    </source>
</evidence>
<accession>A0A9D4KR73</accession>
<reference evidence="2" key="2">
    <citation type="submission" date="2020-11" db="EMBL/GenBank/DDBJ databases">
        <authorList>
            <person name="McCartney M.A."/>
            <person name="Auch B."/>
            <person name="Kono T."/>
            <person name="Mallez S."/>
            <person name="Becker A."/>
            <person name="Gohl D.M."/>
            <person name="Silverstein K.A.T."/>
            <person name="Koren S."/>
            <person name="Bechman K.B."/>
            <person name="Herman A."/>
            <person name="Abrahante J.E."/>
            <person name="Garbe J."/>
        </authorList>
    </citation>
    <scope>NUCLEOTIDE SEQUENCE</scope>
    <source>
        <strain evidence="2">Duluth1</strain>
        <tissue evidence="2">Whole animal</tissue>
    </source>
</reference>
<name>A0A9D4KR73_DREPO</name>
<keyword evidence="3" id="KW-1185">Reference proteome</keyword>
<gene>
    <name evidence="2" type="ORF">DPMN_086869</name>
</gene>
<proteinExistence type="predicted"/>